<protein>
    <submittedName>
        <fullName evidence="1">Oxidoreductase</fullName>
    </submittedName>
</protein>
<dbReference type="AlphaFoldDB" id="A0A7G9GCE3"/>
<accession>A0A7G9GCE3</accession>
<dbReference type="Proteomes" id="UP000515860">
    <property type="component" value="Chromosome"/>
</dbReference>
<reference evidence="1 2" key="1">
    <citation type="submission" date="2020-08" db="EMBL/GenBank/DDBJ databases">
        <authorList>
            <person name="Liu C."/>
            <person name="Sun Q."/>
        </authorList>
    </citation>
    <scope>NUCLEOTIDE SEQUENCE [LARGE SCALE GENOMIC DNA]</scope>
    <source>
        <strain evidence="1 2">NSJ-29</strain>
    </source>
</reference>
<dbReference type="EMBL" id="CP060635">
    <property type="protein sequence ID" value="QNM08475.1"/>
    <property type="molecule type" value="Genomic_DNA"/>
</dbReference>
<gene>
    <name evidence="1" type="ORF">H9Q79_16675</name>
</gene>
<dbReference type="InterPro" id="IPR036291">
    <property type="entry name" value="NAD(P)-bd_dom_sf"/>
</dbReference>
<organism evidence="1 2">
    <name type="scientific">Wansuia hejianensis</name>
    <dbReference type="NCBI Taxonomy" id="2763667"/>
    <lineage>
        <taxon>Bacteria</taxon>
        <taxon>Bacillati</taxon>
        <taxon>Bacillota</taxon>
        <taxon>Clostridia</taxon>
        <taxon>Lachnospirales</taxon>
        <taxon>Lachnospiraceae</taxon>
        <taxon>Wansuia</taxon>
    </lineage>
</organism>
<sequence length="325" mass="36723">MSNQFPLGDKELKIGILGMSEGNAHPFSWSAMYNNYNKEEMDKWTRELYPTIPAYLGKQPSETLAIPGAHITHICFTGYADRKMAENCARASLIPNVVDKPEDMIGEVDAVICATDIGAEHIERCRPFLEAGLPMFIDKPLVDNEEDLKTFVKWRDEGAHFISSSSMRYSKAMEPFYENHYEFGKLRYICSPMAKKWETYGIHAVEGMFNLLGRGFDSVQNTGTYESTMVHLHHESGCYVDIPMGIGMAGLGIMILGEGGSTLVKDGDSYYAFKKQMDNFVHYLRTGEEPCPFEDTIEMMKIIIAGIRSREEGGRKVMLSEIKER</sequence>
<proteinExistence type="predicted"/>
<dbReference type="SUPFAM" id="SSF51735">
    <property type="entry name" value="NAD(P)-binding Rossmann-fold domains"/>
    <property type="match status" value="1"/>
</dbReference>
<dbReference type="Gene3D" id="3.40.50.720">
    <property type="entry name" value="NAD(P)-binding Rossmann-like Domain"/>
    <property type="match status" value="1"/>
</dbReference>
<dbReference type="KEGG" id="whj:H9Q79_16675"/>
<dbReference type="Gene3D" id="3.30.360.10">
    <property type="entry name" value="Dihydrodipicolinate Reductase, domain 2"/>
    <property type="match status" value="1"/>
</dbReference>
<keyword evidence="2" id="KW-1185">Reference proteome</keyword>
<evidence type="ECO:0000313" key="2">
    <source>
        <dbReference type="Proteomes" id="UP000515860"/>
    </source>
</evidence>
<name>A0A7G9GCE3_9FIRM</name>
<dbReference type="RefSeq" id="WP_118646323.1">
    <property type="nucleotide sequence ID" value="NZ_CP060635.1"/>
</dbReference>
<evidence type="ECO:0000313" key="1">
    <source>
        <dbReference type="EMBL" id="QNM08475.1"/>
    </source>
</evidence>